<proteinExistence type="predicted"/>
<gene>
    <name evidence="1" type="ORF">E6K76_11650</name>
</gene>
<evidence type="ECO:0000313" key="1">
    <source>
        <dbReference type="EMBL" id="TMQ57079.1"/>
    </source>
</evidence>
<accession>A0A538T0B2</accession>
<dbReference type="AlphaFoldDB" id="A0A538T0B2"/>
<evidence type="ECO:0008006" key="3">
    <source>
        <dbReference type="Google" id="ProtNLM"/>
    </source>
</evidence>
<evidence type="ECO:0000313" key="2">
    <source>
        <dbReference type="Proteomes" id="UP000316852"/>
    </source>
</evidence>
<protein>
    <recommendedName>
        <fullName evidence="3">ABM domain-containing protein</fullName>
    </recommendedName>
</protein>
<reference evidence="1 2" key="1">
    <citation type="journal article" date="2019" name="Nat. Microbiol.">
        <title>Mediterranean grassland soil C-N compound turnover is dependent on rainfall and depth, and is mediated by genomically divergent microorganisms.</title>
        <authorList>
            <person name="Diamond S."/>
            <person name="Andeer P.F."/>
            <person name="Li Z."/>
            <person name="Crits-Christoph A."/>
            <person name="Burstein D."/>
            <person name="Anantharaman K."/>
            <person name="Lane K.R."/>
            <person name="Thomas B.C."/>
            <person name="Pan C."/>
            <person name="Northen T.R."/>
            <person name="Banfield J.F."/>
        </authorList>
    </citation>
    <scope>NUCLEOTIDE SEQUENCE [LARGE SCALE GENOMIC DNA]</scope>
    <source>
        <strain evidence="1">WS_6</strain>
    </source>
</reference>
<organism evidence="1 2">
    <name type="scientific">Eiseniibacteriota bacterium</name>
    <dbReference type="NCBI Taxonomy" id="2212470"/>
    <lineage>
        <taxon>Bacteria</taxon>
        <taxon>Candidatus Eiseniibacteriota</taxon>
    </lineage>
</organism>
<dbReference type="Proteomes" id="UP000316852">
    <property type="component" value="Unassembled WGS sequence"/>
</dbReference>
<sequence length="106" mass="11853">MFARRVSMQLKPNISAELTQKLEKEVIPMLRKQKGFQDEISFVATGGAKAFGISLWDKSESADTYNRETYPEVAKILAKFVEGTPLVETYEVSTSTFHKIAAPLPV</sequence>
<dbReference type="EMBL" id="VBOW01000070">
    <property type="protein sequence ID" value="TMQ57079.1"/>
    <property type="molecule type" value="Genomic_DNA"/>
</dbReference>
<name>A0A538T0B2_UNCEI</name>
<comment type="caution">
    <text evidence="1">The sequence shown here is derived from an EMBL/GenBank/DDBJ whole genome shotgun (WGS) entry which is preliminary data.</text>
</comment>